<accession>A0A9E7TJQ7</accession>
<evidence type="ECO:0000313" key="3">
    <source>
        <dbReference type="EMBL" id="UUX91980.1"/>
    </source>
</evidence>
<protein>
    <submittedName>
        <fullName evidence="3">DUF1566 domain-containing protein</fullName>
    </submittedName>
</protein>
<proteinExistence type="predicted"/>
<feature type="domain" description="Lcl C-terminal" evidence="2">
    <location>
        <begin position="244"/>
        <end position="348"/>
    </location>
</feature>
<dbReference type="PANTHER" id="PTHR35812">
    <property type="entry name" value="LIPOPROTEIN"/>
    <property type="match status" value="1"/>
</dbReference>
<evidence type="ECO:0000259" key="2">
    <source>
        <dbReference type="Pfam" id="PF07603"/>
    </source>
</evidence>
<dbReference type="GeneID" id="74308339"/>
<organism evidence="3 4">
    <name type="scientific">Methanoplanus endosymbiosus</name>
    <dbReference type="NCBI Taxonomy" id="33865"/>
    <lineage>
        <taxon>Archaea</taxon>
        <taxon>Methanobacteriati</taxon>
        <taxon>Methanobacteriota</taxon>
        <taxon>Stenosarchaea group</taxon>
        <taxon>Methanomicrobia</taxon>
        <taxon>Methanomicrobiales</taxon>
        <taxon>Methanomicrobiaceae</taxon>
        <taxon>Methanoplanus</taxon>
    </lineage>
</organism>
<sequence>MKYHKGIIALIAAMAIAALFAGCVSQTDNSGAVSGEETPATVTESTATPATATGLTYPIVDTNQGLCFDNSEIISCPAKGEAFYGQDAQYTGITPSYTDNGDGTVTDEVTGLIWAQDLTDSAMSWKDAGAYCEDLVLAGYDDWRLPTVKELWSIRDFSQGHPWVDTDYFYLVGDGSDLAQHHSWTSNLYLIESEYQNEQVIGDPAWIVNDWTGHIKAMSGKRFVRAIRGDTTYGINDFVDNGDGTVTDKATGLMWSQDDNGEMLYWEEALAYAESATISGYDDWRLPNIKELQSIADYSAEEIPAMDTGVFSLTEVTNVIYDSDGNQIDTQVNYPFYWSGTSSLHIEEYTEEGGEVYVEGGSSTAWFFSSGYNTLPSGYDLHGAGSVCFGAKSEENAGVENSVEFMVRLVRGGDVTETPNGDPATIDNDRVVVFEDGDTGMGNRGGSPGGEQGSSDSGEEHEMPDLTAAATELGITEEELKAAMGEPGQSSPDFATVAVTLGITEAELTDALENSAKEEQR</sequence>
<keyword evidence="4" id="KW-1185">Reference proteome</keyword>
<dbReference type="Pfam" id="PF07603">
    <property type="entry name" value="Lcl_C"/>
    <property type="match status" value="2"/>
</dbReference>
<dbReference type="PANTHER" id="PTHR35812:SF1">
    <property type="entry name" value="LIPOPROTEIN"/>
    <property type="match status" value="1"/>
</dbReference>
<reference evidence="3" key="1">
    <citation type="submission" date="2022-04" db="EMBL/GenBank/DDBJ databases">
        <title>Complete genome of Methanoplanus endosymbiosus DSM 3599.</title>
        <authorList>
            <person name="Chen S.-C."/>
            <person name="You Y.-T."/>
            <person name="Zhou Y.-Z."/>
            <person name="Lai M.-C."/>
        </authorList>
    </citation>
    <scope>NUCLEOTIDE SEQUENCE</scope>
    <source>
        <strain evidence="3">DSM 3599</strain>
    </source>
</reference>
<dbReference type="EMBL" id="CP096115">
    <property type="protein sequence ID" value="UUX91980.1"/>
    <property type="molecule type" value="Genomic_DNA"/>
</dbReference>
<name>A0A9E7TJQ7_9EURY</name>
<dbReference type="AlphaFoldDB" id="A0A9E7TJQ7"/>
<feature type="domain" description="Lcl C-terminal" evidence="2">
    <location>
        <begin position="103"/>
        <end position="227"/>
    </location>
</feature>
<evidence type="ECO:0000256" key="1">
    <source>
        <dbReference type="SAM" id="MobiDB-lite"/>
    </source>
</evidence>
<dbReference type="KEGG" id="mend:L6E24_11520"/>
<dbReference type="Proteomes" id="UP001060368">
    <property type="component" value="Chromosome"/>
</dbReference>
<evidence type="ECO:0000313" key="4">
    <source>
        <dbReference type="Proteomes" id="UP001060368"/>
    </source>
</evidence>
<dbReference type="InterPro" id="IPR011460">
    <property type="entry name" value="Lcl_C"/>
</dbReference>
<gene>
    <name evidence="3" type="ORF">L6E24_11520</name>
</gene>
<feature type="compositionally biased region" description="Gly residues" evidence="1">
    <location>
        <begin position="439"/>
        <end position="452"/>
    </location>
</feature>
<dbReference type="RefSeq" id="WP_257742131.1">
    <property type="nucleotide sequence ID" value="NZ_CP096115.1"/>
</dbReference>
<dbReference type="PROSITE" id="PS51257">
    <property type="entry name" value="PROKAR_LIPOPROTEIN"/>
    <property type="match status" value="1"/>
</dbReference>
<feature type="region of interest" description="Disordered" evidence="1">
    <location>
        <begin position="435"/>
        <end position="468"/>
    </location>
</feature>